<evidence type="ECO:0000313" key="2">
    <source>
        <dbReference type="EMBL" id="KAF6737788.1"/>
    </source>
</evidence>
<dbReference type="EMBL" id="WKFB01000044">
    <property type="protein sequence ID" value="KAF6737788.1"/>
    <property type="molecule type" value="Genomic_DNA"/>
</dbReference>
<sequence>MKTDRMKSQDASFHQTPCRPKASPPAGGERSGTCWTFSFSKPSWKTAQEGKESRQSCCPFRKTKVGPLSEYFYPPFNYIYSKNLQKQWVLNIFSKPSQNYLTK</sequence>
<feature type="region of interest" description="Disordered" evidence="1">
    <location>
        <begin position="1"/>
        <end position="32"/>
    </location>
</feature>
<accession>A0A834FP77</accession>
<evidence type="ECO:0000256" key="1">
    <source>
        <dbReference type="SAM" id="MobiDB-lite"/>
    </source>
</evidence>
<evidence type="ECO:0000313" key="3">
    <source>
        <dbReference type="Proteomes" id="UP000646548"/>
    </source>
</evidence>
<protein>
    <submittedName>
        <fullName evidence="2">Uncharacterized protein</fullName>
    </submittedName>
</protein>
<name>A0A834FP77_ORYME</name>
<proteinExistence type="predicted"/>
<dbReference type="AlphaFoldDB" id="A0A834FP77"/>
<dbReference type="Proteomes" id="UP000646548">
    <property type="component" value="Unassembled WGS sequence"/>
</dbReference>
<gene>
    <name evidence="2" type="ORF">FQA47_023520</name>
</gene>
<comment type="caution">
    <text evidence="2">The sequence shown here is derived from an EMBL/GenBank/DDBJ whole genome shotgun (WGS) entry which is preliminary data.</text>
</comment>
<organism evidence="2 3">
    <name type="scientific">Oryzias melastigma</name>
    <name type="common">Marine medaka</name>
    <dbReference type="NCBI Taxonomy" id="30732"/>
    <lineage>
        <taxon>Eukaryota</taxon>
        <taxon>Metazoa</taxon>
        <taxon>Chordata</taxon>
        <taxon>Craniata</taxon>
        <taxon>Vertebrata</taxon>
        <taxon>Euteleostomi</taxon>
        <taxon>Actinopterygii</taxon>
        <taxon>Neopterygii</taxon>
        <taxon>Teleostei</taxon>
        <taxon>Neoteleostei</taxon>
        <taxon>Acanthomorphata</taxon>
        <taxon>Ovalentaria</taxon>
        <taxon>Atherinomorphae</taxon>
        <taxon>Beloniformes</taxon>
        <taxon>Adrianichthyidae</taxon>
        <taxon>Oryziinae</taxon>
        <taxon>Oryzias</taxon>
    </lineage>
</organism>
<reference evidence="2" key="1">
    <citation type="journal article" name="BMC Genomics">
        <title>Long-read sequencing and de novo genome assembly of marine medaka (Oryzias melastigma).</title>
        <authorList>
            <person name="Liang P."/>
            <person name="Saqib H.S.A."/>
            <person name="Ni X."/>
            <person name="Shen Y."/>
        </authorList>
    </citation>
    <scope>NUCLEOTIDE SEQUENCE</scope>
    <source>
        <strain evidence="2">Bigg-433</strain>
    </source>
</reference>